<dbReference type="AlphaFoldDB" id="A0A4Y2SU40"/>
<proteinExistence type="predicted"/>
<dbReference type="EMBL" id="BGPR01025813">
    <property type="protein sequence ID" value="GBN95021.1"/>
    <property type="molecule type" value="Genomic_DNA"/>
</dbReference>
<evidence type="ECO:0000313" key="3">
    <source>
        <dbReference type="Proteomes" id="UP000499080"/>
    </source>
</evidence>
<gene>
    <name evidence="2" type="ORF">AVEN_152651_1</name>
    <name evidence="1" type="ORF">AVEN_59956_1</name>
</gene>
<sequence>MAQNKSPPFVYAWLVKSRDPLNPVAKCYCEVSPSLVPTTTDHTGHLRGRRKSIKSVVKRPRLTQTQRDSEEDERGVACIGTTSRAGRRWAVTR</sequence>
<comment type="caution">
    <text evidence="1">The sequence shown here is derived from an EMBL/GenBank/DDBJ whole genome shotgun (WGS) entry which is preliminary data.</text>
</comment>
<evidence type="ECO:0000313" key="1">
    <source>
        <dbReference type="EMBL" id="GBN91862.1"/>
    </source>
</evidence>
<reference evidence="1 3" key="1">
    <citation type="journal article" date="2019" name="Sci. Rep.">
        <title>Orb-weaving spider Araneus ventricosus genome elucidates the spidroin gene catalogue.</title>
        <authorList>
            <person name="Kono N."/>
            <person name="Nakamura H."/>
            <person name="Ohtoshi R."/>
            <person name="Moran D.A.P."/>
            <person name="Shinohara A."/>
            <person name="Yoshida Y."/>
            <person name="Fujiwara M."/>
            <person name="Mori M."/>
            <person name="Tomita M."/>
            <person name="Arakawa K."/>
        </authorList>
    </citation>
    <scope>NUCLEOTIDE SEQUENCE [LARGE SCALE GENOMIC DNA]</scope>
</reference>
<dbReference type="Proteomes" id="UP000499080">
    <property type="component" value="Unassembled WGS sequence"/>
</dbReference>
<dbReference type="EMBL" id="BGPR01024103">
    <property type="protein sequence ID" value="GBN91862.1"/>
    <property type="molecule type" value="Genomic_DNA"/>
</dbReference>
<protein>
    <submittedName>
        <fullName evidence="1">Uncharacterized protein</fullName>
    </submittedName>
</protein>
<keyword evidence="3" id="KW-1185">Reference proteome</keyword>
<organism evidence="1 3">
    <name type="scientific">Araneus ventricosus</name>
    <name type="common">Orbweaver spider</name>
    <name type="synonym">Epeira ventricosa</name>
    <dbReference type="NCBI Taxonomy" id="182803"/>
    <lineage>
        <taxon>Eukaryota</taxon>
        <taxon>Metazoa</taxon>
        <taxon>Ecdysozoa</taxon>
        <taxon>Arthropoda</taxon>
        <taxon>Chelicerata</taxon>
        <taxon>Arachnida</taxon>
        <taxon>Araneae</taxon>
        <taxon>Araneomorphae</taxon>
        <taxon>Entelegynae</taxon>
        <taxon>Araneoidea</taxon>
        <taxon>Araneidae</taxon>
        <taxon>Araneus</taxon>
    </lineage>
</organism>
<name>A0A4Y2SU40_ARAVE</name>
<accession>A0A4Y2SU40</accession>
<evidence type="ECO:0000313" key="2">
    <source>
        <dbReference type="EMBL" id="GBN95021.1"/>
    </source>
</evidence>